<protein>
    <recommendedName>
        <fullName evidence="8">EamA domain-containing protein</fullName>
    </recommendedName>
</protein>
<feature type="domain" description="EamA" evidence="8">
    <location>
        <begin position="169"/>
        <end position="295"/>
    </location>
</feature>
<dbReference type="SUPFAM" id="SSF103481">
    <property type="entry name" value="Multidrug resistance efflux transporter EmrE"/>
    <property type="match status" value="2"/>
</dbReference>
<feature type="transmembrane region" description="Helical" evidence="7">
    <location>
        <begin position="228"/>
        <end position="245"/>
    </location>
</feature>
<evidence type="ECO:0000256" key="5">
    <source>
        <dbReference type="ARBA" id="ARBA00023136"/>
    </source>
</evidence>
<dbReference type="InterPro" id="IPR050638">
    <property type="entry name" value="AA-Vitamin_Transporters"/>
</dbReference>
<dbReference type="GO" id="GO:0016020">
    <property type="term" value="C:membrane"/>
    <property type="evidence" value="ECO:0007669"/>
    <property type="project" value="UniProtKB-SubCell"/>
</dbReference>
<feature type="transmembrane region" description="Helical" evidence="7">
    <location>
        <begin position="31"/>
        <end position="59"/>
    </location>
</feature>
<evidence type="ECO:0000256" key="6">
    <source>
        <dbReference type="SAM" id="MobiDB-lite"/>
    </source>
</evidence>
<dbReference type="RefSeq" id="WP_082810168.1">
    <property type="nucleotide sequence ID" value="NZ_BJNW01000005.1"/>
</dbReference>
<feature type="region of interest" description="Disordered" evidence="6">
    <location>
        <begin position="1"/>
        <end position="24"/>
    </location>
</feature>
<dbReference type="InterPro" id="IPR000620">
    <property type="entry name" value="EamA_dom"/>
</dbReference>
<dbReference type="AlphaFoldDB" id="A0A4Y4D2T6"/>
<dbReference type="Pfam" id="PF00892">
    <property type="entry name" value="EamA"/>
    <property type="match status" value="1"/>
</dbReference>
<evidence type="ECO:0000256" key="3">
    <source>
        <dbReference type="ARBA" id="ARBA00022692"/>
    </source>
</evidence>
<keyword evidence="5 7" id="KW-0472">Membrane</keyword>
<evidence type="ECO:0000313" key="10">
    <source>
        <dbReference type="Proteomes" id="UP000315730"/>
    </source>
</evidence>
<dbReference type="EMBL" id="BJNW01000005">
    <property type="protein sequence ID" value="GEC98672.1"/>
    <property type="molecule type" value="Genomic_DNA"/>
</dbReference>
<proteinExistence type="inferred from homology"/>
<comment type="caution">
    <text evidence="9">The sequence shown here is derived from an EMBL/GenBank/DDBJ whole genome shotgun (WGS) entry which is preliminary data.</text>
</comment>
<feature type="transmembrane region" description="Helical" evidence="7">
    <location>
        <begin position="65"/>
        <end position="82"/>
    </location>
</feature>
<evidence type="ECO:0000256" key="7">
    <source>
        <dbReference type="SAM" id="Phobius"/>
    </source>
</evidence>
<gene>
    <name evidence="9" type="ORF">KVA01_08270</name>
</gene>
<reference evidence="9 10" key="1">
    <citation type="submission" date="2019-06" db="EMBL/GenBank/DDBJ databases">
        <title>Whole genome shotgun sequence of Kocuria varians NBRC 15358.</title>
        <authorList>
            <person name="Hosoyama A."/>
            <person name="Uohara A."/>
            <person name="Ohji S."/>
            <person name="Ichikawa N."/>
        </authorList>
    </citation>
    <scope>NUCLEOTIDE SEQUENCE [LARGE SCALE GENOMIC DNA]</scope>
    <source>
        <strain evidence="9 10">NBRC 15358</strain>
    </source>
</reference>
<feature type="transmembrane region" description="Helical" evidence="7">
    <location>
        <begin position="118"/>
        <end position="138"/>
    </location>
</feature>
<evidence type="ECO:0000259" key="8">
    <source>
        <dbReference type="Pfam" id="PF00892"/>
    </source>
</evidence>
<feature type="transmembrane region" description="Helical" evidence="7">
    <location>
        <begin position="168"/>
        <end position="189"/>
    </location>
</feature>
<keyword evidence="4 7" id="KW-1133">Transmembrane helix</keyword>
<dbReference type="STRING" id="1272.GCA_900014985_00173"/>
<dbReference type="Proteomes" id="UP000315730">
    <property type="component" value="Unassembled WGS sequence"/>
</dbReference>
<sequence length="346" mass="34265">MPARNAADDDSPAPATAPARGTGHRITRREVLTATALVFVGSGCIQLSSAISSTLFASYGTAGTSGLRMLIAAALLLVLVLVRPRLRGRTRGEWLGIVVYGGAMAAMNQSLYAAIDRLPLGVAVTLEFLGPCAVALMASRKVKEGACALLSLGGVALISAGPTGYSDLAGYVAGLLAATFFGLYTLFAAKVGKAGGGLDGVALSVTVAALATLPFAAPLLPTVHGTDWALLAVAAVIGVAVPYSVDTVAGRITSARVIGVLFAFDPALGAVVGYAALGQDLSHAALAGIVLVVVAGGLLVWFSGEDAPDTATGQPGGVDLGAAAAAADLPGDDAAQSPSLPPAPPV</sequence>
<dbReference type="OrthoDB" id="9815120at2"/>
<feature type="transmembrane region" description="Helical" evidence="7">
    <location>
        <begin position="257"/>
        <end position="277"/>
    </location>
</feature>
<dbReference type="PANTHER" id="PTHR32322">
    <property type="entry name" value="INNER MEMBRANE TRANSPORTER"/>
    <property type="match status" value="1"/>
</dbReference>
<comment type="similarity">
    <text evidence="2">Belongs to the EamA transporter family.</text>
</comment>
<keyword evidence="3 7" id="KW-0812">Transmembrane</keyword>
<comment type="subcellular location">
    <subcellularLocation>
        <location evidence="1">Membrane</location>
        <topology evidence="1">Multi-pass membrane protein</topology>
    </subcellularLocation>
</comment>
<organism evidence="9 10">
    <name type="scientific">Kocuria varians</name>
    <name type="common">Micrococcus varians</name>
    <dbReference type="NCBI Taxonomy" id="1272"/>
    <lineage>
        <taxon>Bacteria</taxon>
        <taxon>Bacillati</taxon>
        <taxon>Actinomycetota</taxon>
        <taxon>Actinomycetes</taxon>
        <taxon>Micrococcales</taxon>
        <taxon>Micrococcaceae</taxon>
        <taxon>Kocuria</taxon>
    </lineage>
</organism>
<keyword evidence="10" id="KW-1185">Reference proteome</keyword>
<accession>A0A4Y4D2T6</accession>
<name>A0A4Y4D2T6_KOCVA</name>
<evidence type="ECO:0000256" key="1">
    <source>
        <dbReference type="ARBA" id="ARBA00004141"/>
    </source>
</evidence>
<evidence type="ECO:0000256" key="4">
    <source>
        <dbReference type="ARBA" id="ARBA00022989"/>
    </source>
</evidence>
<evidence type="ECO:0000256" key="2">
    <source>
        <dbReference type="ARBA" id="ARBA00007362"/>
    </source>
</evidence>
<feature type="transmembrane region" description="Helical" evidence="7">
    <location>
        <begin position="145"/>
        <end position="162"/>
    </location>
</feature>
<feature type="transmembrane region" description="Helical" evidence="7">
    <location>
        <begin position="94"/>
        <end position="112"/>
    </location>
</feature>
<evidence type="ECO:0000313" key="9">
    <source>
        <dbReference type="EMBL" id="GEC98672.1"/>
    </source>
</evidence>
<dbReference type="InterPro" id="IPR037185">
    <property type="entry name" value="EmrE-like"/>
</dbReference>
<feature type="transmembrane region" description="Helical" evidence="7">
    <location>
        <begin position="283"/>
        <end position="302"/>
    </location>
</feature>
<feature type="transmembrane region" description="Helical" evidence="7">
    <location>
        <begin position="201"/>
        <end position="222"/>
    </location>
</feature>
<dbReference type="PANTHER" id="PTHR32322:SF2">
    <property type="entry name" value="EAMA DOMAIN-CONTAINING PROTEIN"/>
    <property type="match status" value="1"/>
</dbReference>